<feature type="domain" description="Peptidase M16 N-terminal" evidence="2">
    <location>
        <begin position="57"/>
        <end position="175"/>
    </location>
</feature>
<comment type="caution">
    <text evidence="4">The sequence shown here is derived from an EMBL/GenBank/DDBJ whole genome shotgun (WGS) entry which is preliminary data.</text>
</comment>
<organism evidence="4 5">
    <name type="scientific">Sphingomonas quercus</name>
    <dbReference type="NCBI Taxonomy" id="2842451"/>
    <lineage>
        <taxon>Bacteria</taxon>
        <taxon>Pseudomonadati</taxon>
        <taxon>Pseudomonadota</taxon>
        <taxon>Alphaproteobacteria</taxon>
        <taxon>Sphingomonadales</taxon>
        <taxon>Sphingomonadaceae</taxon>
        <taxon>Sphingomonas</taxon>
    </lineage>
</organism>
<evidence type="ECO:0000259" key="2">
    <source>
        <dbReference type="Pfam" id="PF00675"/>
    </source>
</evidence>
<dbReference type="InterPro" id="IPR050626">
    <property type="entry name" value="Peptidase_M16"/>
</dbReference>
<dbReference type="Pfam" id="PF05193">
    <property type="entry name" value="Peptidase_M16_C"/>
    <property type="match status" value="2"/>
</dbReference>
<keyword evidence="5" id="KW-1185">Reference proteome</keyword>
<protein>
    <submittedName>
        <fullName evidence="4">Insulinase family protein</fullName>
    </submittedName>
</protein>
<keyword evidence="1" id="KW-0732">Signal</keyword>
<dbReference type="InterPro" id="IPR011765">
    <property type="entry name" value="Pept_M16_N"/>
</dbReference>
<dbReference type="Proteomes" id="UP000776276">
    <property type="component" value="Unassembled WGS sequence"/>
</dbReference>
<reference evidence="4 5" key="1">
    <citation type="submission" date="2021-06" db="EMBL/GenBank/DDBJ databases">
        <title>Sphingomonas sp. XMGL2, whole genome shotgun sequencing project.</title>
        <authorList>
            <person name="Zhao G."/>
            <person name="Shen L."/>
        </authorList>
    </citation>
    <scope>NUCLEOTIDE SEQUENCE [LARGE SCALE GENOMIC DNA]</scope>
    <source>
        <strain evidence="4 5">XMGL2</strain>
    </source>
</reference>
<dbReference type="EMBL" id="JAHKRT010000001">
    <property type="protein sequence ID" value="MBU3076458.1"/>
    <property type="molecule type" value="Genomic_DNA"/>
</dbReference>
<gene>
    <name evidence="4" type="ORF">KOF26_01160</name>
</gene>
<accession>A0ABS6BDR1</accession>
<dbReference type="PANTHER" id="PTHR43690">
    <property type="entry name" value="NARDILYSIN"/>
    <property type="match status" value="1"/>
</dbReference>
<dbReference type="InterPro" id="IPR007863">
    <property type="entry name" value="Peptidase_M16_C"/>
</dbReference>
<feature type="domain" description="Peptidase M16 C-terminal" evidence="3">
    <location>
        <begin position="214"/>
        <end position="321"/>
    </location>
</feature>
<evidence type="ECO:0000256" key="1">
    <source>
        <dbReference type="SAM" id="SignalP"/>
    </source>
</evidence>
<feature type="domain" description="Peptidase M16 C-terminal" evidence="3">
    <location>
        <begin position="706"/>
        <end position="866"/>
    </location>
</feature>
<dbReference type="Pfam" id="PF00675">
    <property type="entry name" value="Peptidase_M16"/>
    <property type="match status" value="1"/>
</dbReference>
<proteinExistence type="predicted"/>
<sequence>MALLVRLLALLLVLNIPLPAIAQPGGWLYEGSDTPPDPAWQLGSFDNGMRYAIRRNALPAGSVSVRLRIDAGALMEQPDQKGYAHFIEHMLFRGAEGVPDGEGIRIWQRLGASFGSDTNAFTTLTQTFYALDLPRNDSASLDIAFGALSGMMRSATIDPKLVDVERKVVMAERDARMPPLVRRSQEAARSVFYAGLRAQQAELAGTDETLGAATAGRLRDFYERWYRPERATIIIAGDADPEMLRALAEKWFAGWRGKGDAPADPDFGTPTQPDPATAIVIDRQASNTMTFLWPRPHDDRPWSQERQANEFVRQIAARIISRRMTQAARGGAAFTSASVSATMARHLMDQTTIAVAHRQTMWQPAMQRAFAVLAEGSAGLPSRAEIDREIAVQEDSLAQQISARPTMLSPVMAGMMLGAVDAGMTLTTPEAMRDMFEAVKPTLTPAVVGTALRALTVGEPRALFTAPVPIQGGEQAFAAALAKAREAKAEARVEAKAVSFADLGKPPVPGRIVSRSEIPDLGVTRVRFANGVELVVKQTDFEKDRVLVAATVGYGIAGMPPDRYVPLWTARALTQGGIGPLDVDAIERLLAGRRISLSFGVDENGFDYAGATNARDLADTLRLAAAGVAEPRFDAGAFGRLKGQLGGTYDAIFSTPGGVFGTFAPQALHGGDARWFYPGKSEILTLGMDSYRNLWTPLLAYGPRRLLIVGDVDVQAAIDATAATIGAAVTRPAPEPDRAQLNVRPPKRGSRPLLLKHRGDPAQALVALVWSTDGALRDVPTVRALNVAASIFRTRLFDRFRETEGGSYSPSVGSNQSQVFPRYGVFIATAQVRADRVADFERVARDIAKDLAKAGPNDDEVTRAVAPVVSANQRNSRTNGYWLGVLDRDLDDPRVLDQIRSAISGYQAVDAEAVRKAARKWLSRAPSLRIVVDSDARAAAKAD</sequence>
<dbReference type="PANTHER" id="PTHR43690:SF17">
    <property type="entry name" value="PROTEIN YHJJ"/>
    <property type="match status" value="1"/>
</dbReference>
<feature type="signal peptide" evidence="1">
    <location>
        <begin position="1"/>
        <end position="22"/>
    </location>
</feature>
<feature type="chain" id="PRO_5047527257" evidence="1">
    <location>
        <begin position="23"/>
        <end position="943"/>
    </location>
</feature>
<evidence type="ECO:0000259" key="3">
    <source>
        <dbReference type="Pfam" id="PF05193"/>
    </source>
</evidence>
<evidence type="ECO:0000313" key="4">
    <source>
        <dbReference type="EMBL" id="MBU3076458.1"/>
    </source>
</evidence>
<dbReference type="RefSeq" id="WP_216318688.1">
    <property type="nucleotide sequence ID" value="NZ_JAHKRT010000001.1"/>
</dbReference>
<evidence type="ECO:0000313" key="5">
    <source>
        <dbReference type="Proteomes" id="UP000776276"/>
    </source>
</evidence>
<name>A0ABS6BDR1_9SPHN</name>